<evidence type="ECO:0000313" key="5">
    <source>
        <dbReference type="EMBL" id="OCL93338.1"/>
    </source>
</evidence>
<accession>A0ABX2YHU9</accession>
<keyword evidence="2" id="KW-0680">Restriction system</keyword>
<dbReference type="InterPro" id="IPR044946">
    <property type="entry name" value="Restrct_endonuc_typeI_TRD_sf"/>
</dbReference>
<organism evidence="5 6">
    <name type="scientific">Arcobacter porcinus</name>
    <dbReference type="NCBI Taxonomy" id="1935204"/>
    <lineage>
        <taxon>Bacteria</taxon>
        <taxon>Pseudomonadati</taxon>
        <taxon>Campylobacterota</taxon>
        <taxon>Epsilonproteobacteria</taxon>
        <taxon>Campylobacterales</taxon>
        <taxon>Arcobacteraceae</taxon>
        <taxon>Arcobacter</taxon>
    </lineage>
</organism>
<evidence type="ECO:0000259" key="4">
    <source>
        <dbReference type="Pfam" id="PF01420"/>
    </source>
</evidence>
<keyword evidence="6" id="KW-1185">Reference proteome</keyword>
<dbReference type="GO" id="GO:0016787">
    <property type="term" value="F:hydrolase activity"/>
    <property type="evidence" value="ECO:0007669"/>
    <property type="project" value="UniProtKB-KW"/>
</dbReference>
<evidence type="ECO:0000256" key="2">
    <source>
        <dbReference type="ARBA" id="ARBA00022747"/>
    </source>
</evidence>
<comment type="caution">
    <text evidence="5">The sequence shown here is derived from an EMBL/GenBank/DDBJ whole genome shotgun (WGS) entry which is preliminary data.</text>
</comment>
<evidence type="ECO:0000256" key="1">
    <source>
        <dbReference type="ARBA" id="ARBA00010923"/>
    </source>
</evidence>
<protein>
    <submittedName>
        <fullName evidence="5">Restriction enzyme BgcI subunit beta</fullName>
        <ecNumber evidence="5">3.1.21.-</ecNumber>
    </submittedName>
</protein>
<proteinExistence type="inferred from homology"/>
<evidence type="ECO:0000256" key="3">
    <source>
        <dbReference type="ARBA" id="ARBA00023125"/>
    </source>
</evidence>
<dbReference type="Proteomes" id="UP000093159">
    <property type="component" value="Unassembled WGS sequence"/>
</dbReference>
<dbReference type="Pfam" id="PF01420">
    <property type="entry name" value="Methylase_S"/>
    <property type="match status" value="1"/>
</dbReference>
<keyword evidence="3" id="KW-0238">DNA-binding</keyword>
<feature type="domain" description="Type I restriction modification DNA specificity" evidence="4">
    <location>
        <begin position="5"/>
        <end position="158"/>
    </location>
</feature>
<dbReference type="Gene3D" id="3.90.220.20">
    <property type="entry name" value="DNA methylase specificity domains"/>
    <property type="match status" value="1"/>
</dbReference>
<name>A0ABX2YHU9_9BACT</name>
<reference evidence="5 6" key="1">
    <citation type="submission" date="2015-05" db="EMBL/GenBank/DDBJ databases">
        <authorList>
            <person name="Rovetto F."/>
            <person name="Cocolin L."/>
            <person name="Illeghems K."/>
            <person name="Van Nieuwerburgh F."/>
            <person name="Houf K."/>
        </authorList>
    </citation>
    <scope>NUCLEOTIDE SEQUENCE [LARGE SCALE GENOMIC DNA]</scope>
    <source>
        <strain evidence="5 6">117434</strain>
    </source>
</reference>
<dbReference type="SUPFAM" id="SSF116734">
    <property type="entry name" value="DNA methylase specificity domain"/>
    <property type="match status" value="1"/>
</dbReference>
<dbReference type="EMBL" id="LDIR01000001">
    <property type="protein sequence ID" value="OCL93338.1"/>
    <property type="molecule type" value="Genomic_DNA"/>
</dbReference>
<sequence length="271" mass="30893">MLKSVEWGEFRIGDLFDINPTKYYKLKNEDILSLNGRVPLISNSSINNGVMGYSNLEANNKGNSLTCSDTTLGAETMYYQEKDFIGYSHIQHLVPKFEPFNKAIAKVIISACRVATTNKYDYGNKFNREAMNKTVIQLPVKNGKLNFSFIEKFISELEAYLVATNLTDYTLNDKEKAVLNNFKDIKWQIFNLEKLFGKSTRGKRLKSFDRVLGDLPFVTAGETNEGISAFIGNDVTIFSEILQRLICLVQQNIEIINMEQMTISQLFIQKN</sequence>
<evidence type="ECO:0000313" key="6">
    <source>
        <dbReference type="Proteomes" id="UP000093159"/>
    </source>
</evidence>
<dbReference type="RefSeq" id="WP_225351784.1">
    <property type="nucleotide sequence ID" value="NZ_JANJGF010000004.1"/>
</dbReference>
<gene>
    <name evidence="5" type="primary">bcgIB</name>
    <name evidence="5" type="ORF">AAX28_00881</name>
</gene>
<dbReference type="EC" id="3.1.21.-" evidence="5"/>
<keyword evidence="5" id="KW-0378">Hydrolase</keyword>
<comment type="similarity">
    <text evidence="1">Belongs to the type-I restriction system S methylase family.</text>
</comment>
<dbReference type="InterPro" id="IPR000055">
    <property type="entry name" value="Restrct_endonuc_typeI_TRD"/>
</dbReference>